<evidence type="ECO:0000313" key="2">
    <source>
        <dbReference type="EMBL" id="OLN81970.1"/>
    </source>
</evidence>
<evidence type="ECO:0000256" key="1">
    <source>
        <dbReference type="SAM" id="SignalP"/>
    </source>
</evidence>
<evidence type="ECO:0000313" key="3">
    <source>
        <dbReference type="Proteomes" id="UP000186583"/>
    </source>
</evidence>
<keyword evidence="1" id="KW-0732">Signal</keyword>
<dbReference type="OrthoDB" id="4788763at2759"/>
<proteinExistence type="predicted"/>
<reference evidence="2 3" key="1">
    <citation type="submission" date="2016-11" db="EMBL/GenBank/DDBJ databases">
        <title>Draft Genome Assembly of Colletotrichum chlorophyti a pathogen of herbaceous plants.</title>
        <authorList>
            <person name="Gan P."/>
            <person name="Narusaka M."/>
            <person name="Tsushima A."/>
            <person name="Narusaka Y."/>
            <person name="Takano Y."/>
            <person name="Shirasu K."/>
        </authorList>
    </citation>
    <scope>NUCLEOTIDE SEQUENCE [LARGE SCALE GENOMIC DNA]</scope>
    <source>
        <strain evidence="2 3">NTL11</strain>
    </source>
</reference>
<dbReference type="AlphaFoldDB" id="A0A1Q8RC61"/>
<organism evidence="2 3">
    <name type="scientific">Colletotrichum chlorophyti</name>
    <dbReference type="NCBI Taxonomy" id="708187"/>
    <lineage>
        <taxon>Eukaryota</taxon>
        <taxon>Fungi</taxon>
        <taxon>Dikarya</taxon>
        <taxon>Ascomycota</taxon>
        <taxon>Pezizomycotina</taxon>
        <taxon>Sordariomycetes</taxon>
        <taxon>Hypocreomycetidae</taxon>
        <taxon>Glomerellales</taxon>
        <taxon>Glomerellaceae</taxon>
        <taxon>Colletotrichum</taxon>
    </lineage>
</organism>
<keyword evidence="3" id="KW-1185">Reference proteome</keyword>
<accession>A0A1Q8RC61</accession>
<comment type="caution">
    <text evidence="2">The sequence shown here is derived from an EMBL/GenBank/DDBJ whole genome shotgun (WGS) entry which is preliminary data.</text>
</comment>
<dbReference type="EMBL" id="MPGH01000237">
    <property type="protein sequence ID" value="OLN81970.1"/>
    <property type="molecule type" value="Genomic_DNA"/>
</dbReference>
<gene>
    <name evidence="2" type="ORF">CCHL11_08594</name>
</gene>
<feature type="chain" id="PRO_5013113366" evidence="1">
    <location>
        <begin position="18"/>
        <end position="56"/>
    </location>
</feature>
<name>A0A1Q8RC61_9PEZI</name>
<feature type="signal peptide" evidence="1">
    <location>
        <begin position="1"/>
        <end position="17"/>
    </location>
</feature>
<sequence>MRVSVFVSGLFATAALAQTSGYCCTSNELTQVVPHPDQTQACCNGTFDGVSSEGYL</sequence>
<protein>
    <submittedName>
        <fullName evidence="2">Uncharacterized protein</fullName>
    </submittedName>
</protein>
<dbReference type="Proteomes" id="UP000186583">
    <property type="component" value="Unassembled WGS sequence"/>
</dbReference>